<proteinExistence type="inferred from homology"/>
<dbReference type="GO" id="GO:0005524">
    <property type="term" value="F:ATP binding"/>
    <property type="evidence" value="ECO:0007669"/>
    <property type="project" value="UniProtKB-UniRule"/>
</dbReference>
<dbReference type="Gene3D" id="3.30.470.20">
    <property type="entry name" value="ATP-grasp fold, B domain"/>
    <property type="match status" value="1"/>
</dbReference>
<dbReference type="PROSITE" id="PS00184">
    <property type="entry name" value="GARS"/>
    <property type="match status" value="1"/>
</dbReference>
<evidence type="ECO:0000256" key="10">
    <source>
        <dbReference type="ARBA" id="ARBA00042242"/>
    </source>
</evidence>
<comment type="catalytic activity">
    <reaction evidence="12">
        <text>5-phospho-beta-D-ribosylamine + glycine + ATP = N(1)-(5-phospho-beta-D-ribosyl)glycinamide + ADP + phosphate + H(+)</text>
        <dbReference type="Rhea" id="RHEA:17453"/>
        <dbReference type="ChEBI" id="CHEBI:15378"/>
        <dbReference type="ChEBI" id="CHEBI:30616"/>
        <dbReference type="ChEBI" id="CHEBI:43474"/>
        <dbReference type="ChEBI" id="CHEBI:57305"/>
        <dbReference type="ChEBI" id="CHEBI:58681"/>
        <dbReference type="ChEBI" id="CHEBI:143788"/>
        <dbReference type="ChEBI" id="CHEBI:456216"/>
        <dbReference type="EC" id="6.3.4.13"/>
    </reaction>
</comment>
<dbReference type="Proteomes" id="UP000191153">
    <property type="component" value="Unassembled WGS sequence"/>
</dbReference>
<keyword evidence="8 13" id="KW-0067">ATP-binding</keyword>
<evidence type="ECO:0000256" key="8">
    <source>
        <dbReference type="ARBA" id="ARBA00022840"/>
    </source>
</evidence>
<evidence type="ECO:0000313" key="15">
    <source>
        <dbReference type="EMBL" id="SJZ40656.1"/>
    </source>
</evidence>
<dbReference type="GO" id="GO:0004637">
    <property type="term" value="F:phosphoribosylamine-glycine ligase activity"/>
    <property type="evidence" value="ECO:0007669"/>
    <property type="project" value="UniProtKB-UniRule"/>
</dbReference>
<evidence type="ECO:0000256" key="5">
    <source>
        <dbReference type="ARBA" id="ARBA00022598"/>
    </source>
</evidence>
<dbReference type="Gene3D" id="3.30.1490.20">
    <property type="entry name" value="ATP-grasp fold, A domain"/>
    <property type="match status" value="1"/>
</dbReference>
<dbReference type="OrthoDB" id="9807240at2"/>
<dbReference type="SUPFAM" id="SSF56059">
    <property type="entry name" value="Glutathione synthetase ATP-binding domain-like"/>
    <property type="match status" value="1"/>
</dbReference>
<dbReference type="RefSeq" id="WP_078692932.1">
    <property type="nucleotide sequence ID" value="NZ_FUWX01000005.1"/>
</dbReference>
<dbReference type="GO" id="GO:0009113">
    <property type="term" value="P:purine nucleobase biosynthetic process"/>
    <property type="evidence" value="ECO:0007669"/>
    <property type="project" value="InterPro"/>
</dbReference>
<keyword evidence="16" id="KW-1185">Reference proteome</keyword>
<dbReference type="InterPro" id="IPR011054">
    <property type="entry name" value="Rudment_hybrid_motif"/>
</dbReference>
<evidence type="ECO:0000259" key="14">
    <source>
        <dbReference type="PROSITE" id="PS50975"/>
    </source>
</evidence>
<keyword evidence="7 12" id="KW-0658">Purine biosynthesis</keyword>
<evidence type="ECO:0000256" key="11">
    <source>
        <dbReference type="ARBA" id="ARBA00042864"/>
    </source>
</evidence>
<dbReference type="HAMAP" id="MF_00138">
    <property type="entry name" value="GARS"/>
    <property type="match status" value="1"/>
</dbReference>
<keyword evidence="6 13" id="KW-0547">Nucleotide-binding</keyword>
<dbReference type="Pfam" id="PF01071">
    <property type="entry name" value="GARS_A"/>
    <property type="match status" value="1"/>
</dbReference>
<evidence type="ECO:0000256" key="2">
    <source>
        <dbReference type="ARBA" id="ARBA00001946"/>
    </source>
</evidence>
<evidence type="ECO:0000256" key="9">
    <source>
        <dbReference type="ARBA" id="ARBA00038345"/>
    </source>
</evidence>
<dbReference type="InterPro" id="IPR020560">
    <property type="entry name" value="PRibGlycinamide_synth_C-dom"/>
</dbReference>
<evidence type="ECO:0000256" key="4">
    <source>
        <dbReference type="ARBA" id="ARBA00013255"/>
    </source>
</evidence>
<evidence type="ECO:0000256" key="7">
    <source>
        <dbReference type="ARBA" id="ARBA00022755"/>
    </source>
</evidence>
<dbReference type="InterPro" id="IPR016185">
    <property type="entry name" value="PreATP-grasp_dom_sf"/>
</dbReference>
<dbReference type="InterPro" id="IPR020559">
    <property type="entry name" value="PRibGlycinamide_synth_CS"/>
</dbReference>
<dbReference type="Gene3D" id="3.90.600.10">
    <property type="entry name" value="Phosphoribosylglycinamide synthetase, C-terminal domain"/>
    <property type="match status" value="1"/>
</dbReference>
<sequence>MKILIVGKGGREHAIGLKIKESSLVKEIYFAPGNGGMESIGKIVNICEDDIESLGNFAKRNEIDLTIVGPESSLSKGIVDEFQRKGLKIFGPTKEAIKIESSKEFAKEIMEKYNIPTGKYKSFNNFKDAFEYIKEEKFPIVIKEDGLKSGKGVTIVNSLEDGRTTLDRIFKEENKVLIEEFLKGREFSIIGMVNGDKIIPLEIAQDHKKAYDKDMGDNTGGMGVYSPVDWVSESIINETMEKIMKPMGQALVKENIPFCGFLFGGIMVTEEGVKTIEFNGRFGDPEAQGILPRLEDDLIEVILELLDNKTRKLKWKNEYTLGVVLASKGYPHEYVNGYEIENIKDISKYIYHMGTKIIGDKLLTNGGRVLTVLGKGGTLEEARVKAYENVSKIKCENLFYRKDIGQK</sequence>
<dbReference type="Pfam" id="PF02843">
    <property type="entry name" value="GARS_C"/>
    <property type="match status" value="1"/>
</dbReference>
<comment type="pathway">
    <text evidence="3 12">Purine metabolism; IMP biosynthesis via de novo pathway; N(1)-(5-phospho-D-ribosyl)glycinamide from 5-phospho-alpha-D-ribose 1-diphosphate: step 2/2.</text>
</comment>
<comment type="cofactor">
    <cofactor evidence="1">
        <name>Mn(2+)</name>
        <dbReference type="ChEBI" id="CHEBI:29035"/>
    </cofactor>
</comment>
<dbReference type="PANTHER" id="PTHR43472:SF1">
    <property type="entry name" value="PHOSPHORIBOSYLAMINE--GLYCINE LIGASE, CHLOROPLASTIC"/>
    <property type="match status" value="1"/>
</dbReference>
<dbReference type="InterPro" id="IPR037123">
    <property type="entry name" value="PRibGlycinamide_synth_C_sf"/>
</dbReference>
<gene>
    <name evidence="12" type="primary">purD</name>
    <name evidence="15" type="ORF">SAMN02745174_00383</name>
</gene>
<evidence type="ECO:0000256" key="12">
    <source>
        <dbReference type="HAMAP-Rule" id="MF_00138"/>
    </source>
</evidence>
<dbReference type="UniPathway" id="UPA00074">
    <property type="reaction ID" value="UER00125"/>
</dbReference>
<keyword evidence="5 12" id="KW-0436">Ligase</keyword>
<feature type="domain" description="ATP-grasp" evidence="14">
    <location>
        <begin position="107"/>
        <end position="307"/>
    </location>
</feature>
<comment type="similarity">
    <text evidence="9 12">Belongs to the GARS family.</text>
</comment>
<dbReference type="PROSITE" id="PS50975">
    <property type="entry name" value="ATP_GRASP"/>
    <property type="match status" value="1"/>
</dbReference>
<dbReference type="Pfam" id="PF02844">
    <property type="entry name" value="GARS_N"/>
    <property type="match status" value="1"/>
</dbReference>
<name>A0A1T4KE42_9FUSO</name>
<dbReference type="EC" id="6.3.4.13" evidence="4 12"/>
<dbReference type="InterPro" id="IPR011761">
    <property type="entry name" value="ATP-grasp"/>
</dbReference>
<comment type="cofactor">
    <cofactor evidence="2">
        <name>Mg(2+)</name>
        <dbReference type="ChEBI" id="CHEBI:18420"/>
    </cofactor>
</comment>
<dbReference type="SUPFAM" id="SSF51246">
    <property type="entry name" value="Rudiment single hybrid motif"/>
    <property type="match status" value="1"/>
</dbReference>
<dbReference type="InterPro" id="IPR020562">
    <property type="entry name" value="PRibGlycinamide_synth_N"/>
</dbReference>
<dbReference type="PANTHER" id="PTHR43472">
    <property type="entry name" value="PHOSPHORIBOSYLAMINE--GLYCINE LIGASE"/>
    <property type="match status" value="1"/>
</dbReference>
<dbReference type="EMBL" id="FUWX01000005">
    <property type="protein sequence ID" value="SJZ40656.1"/>
    <property type="molecule type" value="Genomic_DNA"/>
</dbReference>
<accession>A0A1T4KE42</accession>
<dbReference type="NCBIfam" id="TIGR00877">
    <property type="entry name" value="purD"/>
    <property type="match status" value="1"/>
</dbReference>
<dbReference type="SUPFAM" id="SSF52440">
    <property type="entry name" value="PreATP-grasp domain"/>
    <property type="match status" value="1"/>
</dbReference>
<dbReference type="SMART" id="SM01210">
    <property type="entry name" value="GARS_C"/>
    <property type="match status" value="1"/>
</dbReference>
<evidence type="ECO:0000256" key="3">
    <source>
        <dbReference type="ARBA" id="ARBA00005174"/>
    </source>
</evidence>
<evidence type="ECO:0000256" key="6">
    <source>
        <dbReference type="ARBA" id="ARBA00022741"/>
    </source>
</evidence>
<evidence type="ECO:0000313" key="16">
    <source>
        <dbReference type="Proteomes" id="UP000191153"/>
    </source>
</evidence>
<evidence type="ECO:0000256" key="13">
    <source>
        <dbReference type="PROSITE-ProRule" id="PRU00409"/>
    </source>
</evidence>
<dbReference type="GO" id="GO:0046872">
    <property type="term" value="F:metal ion binding"/>
    <property type="evidence" value="ECO:0007669"/>
    <property type="project" value="InterPro"/>
</dbReference>
<dbReference type="InterPro" id="IPR000115">
    <property type="entry name" value="PRibGlycinamide_synth"/>
</dbReference>
<dbReference type="Gene3D" id="3.40.50.20">
    <property type="match status" value="1"/>
</dbReference>
<dbReference type="SMART" id="SM01209">
    <property type="entry name" value="GARS_A"/>
    <property type="match status" value="1"/>
</dbReference>
<reference evidence="15 16" key="1">
    <citation type="submission" date="2017-02" db="EMBL/GenBank/DDBJ databases">
        <authorList>
            <person name="Peterson S.W."/>
        </authorList>
    </citation>
    <scope>NUCLEOTIDE SEQUENCE [LARGE SCALE GENOMIC DNA]</scope>
    <source>
        <strain evidence="15 16">ATCC 700028</strain>
    </source>
</reference>
<organism evidence="15 16">
    <name type="scientific">Cetobacterium ceti</name>
    <dbReference type="NCBI Taxonomy" id="180163"/>
    <lineage>
        <taxon>Bacteria</taxon>
        <taxon>Fusobacteriati</taxon>
        <taxon>Fusobacteriota</taxon>
        <taxon>Fusobacteriia</taxon>
        <taxon>Fusobacteriales</taxon>
        <taxon>Fusobacteriaceae</taxon>
        <taxon>Cetobacterium</taxon>
    </lineage>
</organism>
<evidence type="ECO:0000256" key="1">
    <source>
        <dbReference type="ARBA" id="ARBA00001936"/>
    </source>
</evidence>
<dbReference type="InterPro" id="IPR013815">
    <property type="entry name" value="ATP_grasp_subdomain_1"/>
</dbReference>
<dbReference type="InterPro" id="IPR020561">
    <property type="entry name" value="PRibGlycinamid_synth_ATP-grasp"/>
</dbReference>
<dbReference type="GO" id="GO:0006189">
    <property type="term" value="P:'de novo' IMP biosynthetic process"/>
    <property type="evidence" value="ECO:0007669"/>
    <property type="project" value="UniProtKB-UniRule"/>
</dbReference>
<dbReference type="STRING" id="180163.SAMN02745174_00383"/>
<dbReference type="AlphaFoldDB" id="A0A1T4KE42"/>
<protein>
    <recommendedName>
        <fullName evidence="4 12">Phosphoribosylamine--glycine ligase</fullName>
        <ecNumber evidence="4 12">6.3.4.13</ecNumber>
    </recommendedName>
    <alternativeName>
        <fullName evidence="12">GARS</fullName>
    </alternativeName>
    <alternativeName>
        <fullName evidence="10 12">Glycinamide ribonucleotide synthetase</fullName>
    </alternativeName>
    <alternativeName>
        <fullName evidence="11 12">Phosphoribosylglycinamide synthetase</fullName>
    </alternativeName>
</protein>